<dbReference type="Proteomes" id="UP001551176">
    <property type="component" value="Unassembled WGS sequence"/>
</dbReference>
<organism evidence="1 2">
    <name type="scientific">Streptomyces atriruber</name>
    <dbReference type="NCBI Taxonomy" id="545121"/>
    <lineage>
        <taxon>Bacteria</taxon>
        <taxon>Bacillati</taxon>
        <taxon>Actinomycetota</taxon>
        <taxon>Actinomycetes</taxon>
        <taxon>Kitasatosporales</taxon>
        <taxon>Streptomycetaceae</taxon>
        <taxon>Streptomyces</taxon>
    </lineage>
</organism>
<sequence length="271" mass="30071">MRSKDLRTDWLTEDTADVDFLCAVLDGTGRDEPPAIYLEIGVALGRELPVLIISEPNRRIPLAIAGLQRVEVDLGNTEAIAQHLHSFTSALDSRTPFKRELSRGLKPEKGMSVRLRAQLDALSLEPNNWGSNPAELAYEYERLVHDILSTAGAESSSSRTDEGFDLAAWIDHASEILGGPILVQCKIAAKIDRKALQVAAEKFTRTLGFRSVKFGIIVYHSLENPHRKTPLHTSYPVWAFSASELIDMAEQDSLSDTIITLRNELMHRQGS</sequence>
<dbReference type="RefSeq" id="WP_359354436.1">
    <property type="nucleotide sequence ID" value="NZ_JBEYXV010000017.1"/>
</dbReference>
<comment type="caution">
    <text evidence="1">The sequence shown here is derived from an EMBL/GenBank/DDBJ whole genome shotgun (WGS) entry which is preliminary data.</text>
</comment>
<reference evidence="1 2" key="1">
    <citation type="submission" date="2024-06" db="EMBL/GenBank/DDBJ databases">
        <title>The Natural Products Discovery Center: Release of the First 8490 Sequenced Strains for Exploring Actinobacteria Biosynthetic Diversity.</title>
        <authorList>
            <person name="Kalkreuter E."/>
            <person name="Kautsar S.A."/>
            <person name="Yang D."/>
            <person name="Bader C.D."/>
            <person name="Teijaro C.N."/>
            <person name="Fluegel L."/>
            <person name="Davis C.M."/>
            <person name="Simpson J.R."/>
            <person name="Lauterbach L."/>
            <person name="Steele A.D."/>
            <person name="Gui C."/>
            <person name="Meng S."/>
            <person name="Li G."/>
            <person name="Viehrig K."/>
            <person name="Ye F."/>
            <person name="Su P."/>
            <person name="Kiefer A.F."/>
            <person name="Nichols A."/>
            <person name="Cepeda A.J."/>
            <person name="Yan W."/>
            <person name="Fan B."/>
            <person name="Jiang Y."/>
            <person name="Adhikari A."/>
            <person name="Zheng C.-J."/>
            <person name="Schuster L."/>
            <person name="Cowan T.M."/>
            <person name="Smanski M.J."/>
            <person name="Chevrette M.G."/>
            <person name="De Carvalho L.P.S."/>
            <person name="Shen B."/>
        </authorList>
    </citation>
    <scope>NUCLEOTIDE SEQUENCE [LARGE SCALE GENOMIC DNA]</scope>
    <source>
        <strain evidence="1 2">NPDC046838</strain>
    </source>
</reference>
<evidence type="ECO:0008006" key="3">
    <source>
        <dbReference type="Google" id="ProtNLM"/>
    </source>
</evidence>
<evidence type="ECO:0000313" key="2">
    <source>
        <dbReference type="Proteomes" id="UP001551176"/>
    </source>
</evidence>
<name>A0ABV3BUU5_9ACTN</name>
<dbReference type="EMBL" id="JBEYXV010000017">
    <property type="protein sequence ID" value="MEU6824798.1"/>
    <property type="molecule type" value="Genomic_DNA"/>
</dbReference>
<proteinExistence type="predicted"/>
<accession>A0ABV3BUU5</accession>
<evidence type="ECO:0000313" key="1">
    <source>
        <dbReference type="EMBL" id="MEU6824798.1"/>
    </source>
</evidence>
<protein>
    <recommendedName>
        <fullName evidence="3">Restriction endonuclease type IV Mrr domain-containing protein</fullName>
    </recommendedName>
</protein>
<keyword evidence="2" id="KW-1185">Reference proteome</keyword>
<gene>
    <name evidence="1" type="ORF">ABZ921_29565</name>
</gene>